<name>A0A6P1T5I0_9RHOB</name>
<dbReference type="SMART" id="SM00332">
    <property type="entry name" value="PP2Cc"/>
    <property type="match status" value="1"/>
</dbReference>
<dbReference type="PROSITE" id="PS51746">
    <property type="entry name" value="PPM_2"/>
    <property type="match status" value="1"/>
</dbReference>
<dbReference type="InterPro" id="IPR036457">
    <property type="entry name" value="PPM-type-like_dom_sf"/>
</dbReference>
<organism evidence="2 3">
    <name type="scientific">Algicella marina</name>
    <dbReference type="NCBI Taxonomy" id="2683284"/>
    <lineage>
        <taxon>Bacteria</taxon>
        <taxon>Pseudomonadati</taxon>
        <taxon>Pseudomonadota</taxon>
        <taxon>Alphaproteobacteria</taxon>
        <taxon>Rhodobacterales</taxon>
        <taxon>Paracoccaceae</taxon>
        <taxon>Algicella</taxon>
    </lineage>
</organism>
<sequence>MTEFLCSAVTHVGKVRTINEDSILSLPEQRLWLVSDGMGGHSSGDFASQTIAESVAMLSPELSPGDQMRAVREAIHGAHNTILQEAKERGGSTIGATVVALMLTESHFVAFWAGDSRLYRLRDNEIEFLTTDHSIVADLVLAGQMTWDEAELHPNSNAITRAVGVGDELELDKIRGDVKPGDRFLLCSDGLTKYTTMEMLRSEIAQTPITTVCDRLLQIALAGGGADNISIIVVDVPSDGSSAGNQQPAVE</sequence>
<dbReference type="CDD" id="cd00143">
    <property type="entry name" value="PP2Cc"/>
    <property type="match status" value="1"/>
</dbReference>
<dbReference type="Gene3D" id="3.60.40.10">
    <property type="entry name" value="PPM-type phosphatase domain"/>
    <property type="match status" value="1"/>
</dbReference>
<dbReference type="KEGG" id="amaq:GO499_15845"/>
<accession>A0A6P1T5I0</accession>
<evidence type="ECO:0000259" key="1">
    <source>
        <dbReference type="PROSITE" id="PS51746"/>
    </source>
</evidence>
<dbReference type="Pfam" id="PF13672">
    <property type="entry name" value="PP2C_2"/>
    <property type="match status" value="1"/>
</dbReference>
<dbReference type="EMBL" id="CP046620">
    <property type="protein sequence ID" value="QHQ36539.1"/>
    <property type="molecule type" value="Genomic_DNA"/>
</dbReference>
<evidence type="ECO:0000313" key="2">
    <source>
        <dbReference type="EMBL" id="QHQ36539.1"/>
    </source>
</evidence>
<gene>
    <name evidence="2" type="ORF">GO499_15845</name>
</gene>
<dbReference type="InterPro" id="IPR001932">
    <property type="entry name" value="PPM-type_phosphatase-like_dom"/>
</dbReference>
<dbReference type="RefSeq" id="WP_161863085.1">
    <property type="nucleotide sequence ID" value="NZ_CP046620.1"/>
</dbReference>
<proteinExistence type="predicted"/>
<protein>
    <submittedName>
        <fullName evidence="2">SpoIIE family protein phosphatase</fullName>
    </submittedName>
</protein>
<evidence type="ECO:0000313" key="3">
    <source>
        <dbReference type="Proteomes" id="UP000464495"/>
    </source>
</evidence>
<dbReference type="SUPFAM" id="SSF81606">
    <property type="entry name" value="PP2C-like"/>
    <property type="match status" value="1"/>
</dbReference>
<dbReference type="AlphaFoldDB" id="A0A6P1T5I0"/>
<keyword evidence="3" id="KW-1185">Reference proteome</keyword>
<feature type="domain" description="PPM-type phosphatase" evidence="1">
    <location>
        <begin position="5"/>
        <end position="236"/>
    </location>
</feature>
<dbReference type="Proteomes" id="UP000464495">
    <property type="component" value="Chromosome"/>
</dbReference>
<dbReference type="SMART" id="SM00331">
    <property type="entry name" value="PP2C_SIG"/>
    <property type="match status" value="1"/>
</dbReference>
<reference evidence="2 3" key="1">
    <citation type="submission" date="2019-12" db="EMBL/GenBank/DDBJ databases">
        <title>Complete genome sequence of Algicella marina strain 9Alg 56(T) isolated from the red alga Tichocarpus crinitus.</title>
        <authorList>
            <person name="Kim S.-G."/>
            <person name="Nedashkovskaya O.I."/>
        </authorList>
    </citation>
    <scope>NUCLEOTIDE SEQUENCE [LARGE SCALE GENOMIC DNA]</scope>
    <source>
        <strain evidence="2 3">9Alg 56</strain>
    </source>
</reference>